<comment type="caution">
    <text evidence="1">The sequence shown here is derived from an EMBL/GenBank/DDBJ whole genome shotgun (WGS) entry which is preliminary data.</text>
</comment>
<accession>A0A4Y2IXJ3</accession>
<dbReference type="AlphaFoldDB" id="A0A4Y2IXJ3"/>
<keyword evidence="2" id="KW-1185">Reference proteome</keyword>
<evidence type="ECO:0000313" key="1">
    <source>
        <dbReference type="EMBL" id="GBM82537.1"/>
    </source>
</evidence>
<dbReference type="Proteomes" id="UP000499080">
    <property type="component" value="Unassembled WGS sequence"/>
</dbReference>
<protein>
    <recommendedName>
        <fullName evidence="3">Helitron helicase-like domain-containing protein</fullName>
    </recommendedName>
</protein>
<organism evidence="1 2">
    <name type="scientific">Araneus ventricosus</name>
    <name type="common">Orbweaver spider</name>
    <name type="synonym">Epeira ventricosa</name>
    <dbReference type="NCBI Taxonomy" id="182803"/>
    <lineage>
        <taxon>Eukaryota</taxon>
        <taxon>Metazoa</taxon>
        <taxon>Ecdysozoa</taxon>
        <taxon>Arthropoda</taxon>
        <taxon>Chelicerata</taxon>
        <taxon>Arachnida</taxon>
        <taxon>Araneae</taxon>
        <taxon>Araneomorphae</taxon>
        <taxon>Entelegynae</taxon>
        <taxon>Araneoidea</taxon>
        <taxon>Araneidae</taxon>
        <taxon>Araneus</taxon>
    </lineage>
</organism>
<gene>
    <name evidence="1" type="ORF">AVEN_29325_1</name>
</gene>
<name>A0A4Y2IXJ3_ARAVE</name>
<evidence type="ECO:0000313" key="2">
    <source>
        <dbReference type="Proteomes" id="UP000499080"/>
    </source>
</evidence>
<dbReference type="EMBL" id="BGPR01003017">
    <property type="protein sequence ID" value="GBM82537.1"/>
    <property type="molecule type" value="Genomic_DNA"/>
</dbReference>
<proteinExistence type="predicted"/>
<reference evidence="1 2" key="1">
    <citation type="journal article" date="2019" name="Sci. Rep.">
        <title>Orb-weaving spider Araneus ventricosus genome elucidates the spidroin gene catalogue.</title>
        <authorList>
            <person name="Kono N."/>
            <person name="Nakamura H."/>
            <person name="Ohtoshi R."/>
            <person name="Moran D.A.P."/>
            <person name="Shinohara A."/>
            <person name="Yoshida Y."/>
            <person name="Fujiwara M."/>
            <person name="Mori M."/>
            <person name="Tomita M."/>
            <person name="Arakawa K."/>
        </authorList>
    </citation>
    <scope>NUCLEOTIDE SEQUENCE [LARGE SCALE GENOMIC DNA]</scope>
</reference>
<sequence length="133" mass="15388">MMLAITKGKIYGDMLSFMFSIEWQKRCLLHGHILLWLKDKLRLNQIHNIISVEIPDPSSDKKLQDVIFKSMIRSPCGPNENIEYNDFIYNEAPTKVKDQVITITGNDLSSFGMRRPRMTDEDWKKLSAGTGLR</sequence>
<evidence type="ECO:0008006" key="3">
    <source>
        <dbReference type="Google" id="ProtNLM"/>
    </source>
</evidence>